<protein>
    <submittedName>
        <fullName evidence="2">Uncharacterized protein</fullName>
    </submittedName>
</protein>
<evidence type="ECO:0000313" key="3">
    <source>
        <dbReference type="Proteomes" id="UP001596957"/>
    </source>
</evidence>
<accession>A0ABW2VA74</accession>
<dbReference type="Proteomes" id="UP001596957">
    <property type="component" value="Unassembled WGS sequence"/>
</dbReference>
<sequence length="108" mass="10797">MTPPATTLRPGDQLASTVCGARVVVVRAPASAERRPVLACGGSPMAPATSSAQPSPPGETPHVTLIGKRYVDATGTLEVLCTSSGTGELTCDGAPMTLKAAKPLPASD</sequence>
<dbReference type="RefSeq" id="WP_381252591.1">
    <property type="nucleotide sequence ID" value="NZ_JBHTBI010000008.1"/>
</dbReference>
<feature type="region of interest" description="Disordered" evidence="1">
    <location>
        <begin position="37"/>
        <end position="61"/>
    </location>
</feature>
<name>A0ABW2VA74_9ACTN</name>
<comment type="caution">
    <text evidence="2">The sequence shown here is derived from an EMBL/GenBank/DDBJ whole genome shotgun (WGS) entry which is preliminary data.</text>
</comment>
<evidence type="ECO:0000313" key="2">
    <source>
        <dbReference type="EMBL" id="MFD0280550.1"/>
    </source>
</evidence>
<organism evidence="2 3">
    <name type="scientific">Streptomyces lutosisoli</name>
    <dbReference type="NCBI Taxonomy" id="2665721"/>
    <lineage>
        <taxon>Bacteria</taxon>
        <taxon>Bacillati</taxon>
        <taxon>Actinomycetota</taxon>
        <taxon>Actinomycetes</taxon>
        <taxon>Kitasatosporales</taxon>
        <taxon>Streptomycetaceae</taxon>
        <taxon>Streptomyces</taxon>
    </lineage>
</organism>
<proteinExistence type="predicted"/>
<dbReference type="EMBL" id="JBHTEC010000001">
    <property type="protein sequence ID" value="MFD0280550.1"/>
    <property type="molecule type" value="Genomic_DNA"/>
</dbReference>
<evidence type="ECO:0000256" key="1">
    <source>
        <dbReference type="SAM" id="MobiDB-lite"/>
    </source>
</evidence>
<keyword evidence="3" id="KW-1185">Reference proteome</keyword>
<gene>
    <name evidence="2" type="ORF">ACFQZP_02475</name>
</gene>
<reference evidence="3" key="1">
    <citation type="journal article" date="2019" name="Int. J. Syst. Evol. Microbiol.">
        <title>The Global Catalogue of Microorganisms (GCM) 10K type strain sequencing project: providing services to taxonomists for standard genome sequencing and annotation.</title>
        <authorList>
            <consortium name="The Broad Institute Genomics Platform"/>
            <consortium name="The Broad Institute Genome Sequencing Center for Infectious Disease"/>
            <person name="Wu L."/>
            <person name="Ma J."/>
        </authorList>
    </citation>
    <scope>NUCLEOTIDE SEQUENCE [LARGE SCALE GENOMIC DNA]</scope>
    <source>
        <strain evidence="3">CGMCC 4.7198</strain>
    </source>
</reference>
<feature type="compositionally biased region" description="Low complexity" evidence="1">
    <location>
        <begin position="43"/>
        <end position="53"/>
    </location>
</feature>